<comment type="caution">
    <text evidence="4">The sequence shown here is derived from an EMBL/GenBank/DDBJ whole genome shotgun (WGS) entry which is preliminary data.</text>
</comment>
<dbReference type="Gene3D" id="3.80.10.10">
    <property type="entry name" value="Ribonuclease Inhibitor"/>
    <property type="match status" value="1"/>
</dbReference>
<evidence type="ECO:0000256" key="1">
    <source>
        <dbReference type="ARBA" id="ARBA00022614"/>
    </source>
</evidence>
<protein>
    <submittedName>
        <fullName evidence="4">Slit 1 protein</fullName>
    </submittedName>
</protein>
<dbReference type="SMART" id="SM00369">
    <property type="entry name" value="LRR_TYP"/>
    <property type="match status" value="3"/>
</dbReference>
<sequence length="95" mass="10486">YLDGNKFTSVPKELATFKYLQLVDLSNNKISSLSNDSFSNMSQLTTLILSYNSLQCIPPLALAGLRSLRLLSLHGNDISELQQGIFNDLATLSHL</sequence>
<dbReference type="InterPro" id="IPR032675">
    <property type="entry name" value="LRR_dom_sf"/>
</dbReference>
<evidence type="ECO:0000256" key="3">
    <source>
        <dbReference type="ARBA" id="ARBA00022737"/>
    </source>
</evidence>
<feature type="non-terminal residue" evidence="4">
    <location>
        <position position="95"/>
    </location>
</feature>
<evidence type="ECO:0000313" key="4">
    <source>
        <dbReference type="EMBL" id="MEQ2297508.1"/>
    </source>
</evidence>
<proteinExistence type="predicted"/>
<gene>
    <name evidence="4" type="primary">SLIT1_5</name>
    <name evidence="4" type="ORF">AMECASPLE_035397</name>
</gene>
<name>A0ABV0YUF1_9TELE</name>
<keyword evidence="2" id="KW-0732">Signal</keyword>
<accession>A0ABV0YUF1</accession>
<evidence type="ECO:0000256" key="2">
    <source>
        <dbReference type="ARBA" id="ARBA00022729"/>
    </source>
</evidence>
<organism evidence="4 5">
    <name type="scientific">Ameca splendens</name>
    <dbReference type="NCBI Taxonomy" id="208324"/>
    <lineage>
        <taxon>Eukaryota</taxon>
        <taxon>Metazoa</taxon>
        <taxon>Chordata</taxon>
        <taxon>Craniata</taxon>
        <taxon>Vertebrata</taxon>
        <taxon>Euteleostomi</taxon>
        <taxon>Actinopterygii</taxon>
        <taxon>Neopterygii</taxon>
        <taxon>Teleostei</taxon>
        <taxon>Neoteleostei</taxon>
        <taxon>Acanthomorphata</taxon>
        <taxon>Ovalentaria</taxon>
        <taxon>Atherinomorphae</taxon>
        <taxon>Cyprinodontiformes</taxon>
        <taxon>Goodeidae</taxon>
        <taxon>Ameca</taxon>
    </lineage>
</organism>
<dbReference type="PANTHER" id="PTHR24366">
    <property type="entry name" value="IG(IMMUNOGLOBULIN) AND LRR(LEUCINE RICH REPEAT) DOMAINS"/>
    <property type="match status" value="1"/>
</dbReference>
<reference evidence="4 5" key="1">
    <citation type="submission" date="2021-06" db="EMBL/GenBank/DDBJ databases">
        <authorList>
            <person name="Palmer J.M."/>
        </authorList>
    </citation>
    <scope>NUCLEOTIDE SEQUENCE [LARGE SCALE GENOMIC DNA]</scope>
    <source>
        <strain evidence="4 5">AS_MEX2019</strain>
        <tissue evidence="4">Muscle</tissue>
    </source>
</reference>
<dbReference type="EMBL" id="JAHRIP010042871">
    <property type="protein sequence ID" value="MEQ2297508.1"/>
    <property type="molecule type" value="Genomic_DNA"/>
</dbReference>
<dbReference type="Pfam" id="PF13855">
    <property type="entry name" value="LRR_8"/>
    <property type="match status" value="1"/>
</dbReference>
<dbReference type="InterPro" id="IPR001611">
    <property type="entry name" value="Leu-rich_rpt"/>
</dbReference>
<feature type="non-terminal residue" evidence="4">
    <location>
        <position position="1"/>
    </location>
</feature>
<dbReference type="Proteomes" id="UP001469553">
    <property type="component" value="Unassembled WGS sequence"/>
</dbReference>
<dbReference type="PANTHER" id="PTHR24366:SF161">
    <property type="entry name" value="TIR DOMAIN-CONTAINING PROTEIN"/>
    <property type="match status" value="1"/>
</dbReference>
<dbReference type="InterPro" id="IPR003591">
    <property type="entry name" value="Leu-rich_rpt_typical-subtyp"/>
</dbReference>
<keyword evidence="1" id="KW-0433">Leucine-rich repeat</keyword>
<dbReference type="PRINTS" id="PR00019">
    <property type="entry name" value="LEURICHRPT"/>
</dbReference>
<keyword evidence="5" id="KW-1185">Reference proteome</keyword>
<keyword evidence="3" id="KW-0677">Repeat</keyword>
<dbReference type="PROSITE" id="PS51450">
    <property type="entry name" value="LRR"/>
    <property type="match status" value="2"/>
</dbReference>
<dbReference type="SUPFAM" id="SSF52058">
    <property type="entry name" value="L domain-like"/>
    <property type="match status" value="1"/>
</dbReference>
<evidence type="ECO:0000313" key="5">
    <source>
        <dbReference type="Proteomes" id="UP001469553"/>
    </source>
</evidence>